<accession>A0A3Q0DHP4</accession>
<dbReference type="FunFam" id="2.40.30.130:FF:000012">
    <property type="entry name" value="Predicted gene, 27029"/>
    <property type="match status" value="1"/>
</dbReference>
<dbReference type="Gene3D" id="2.40.30.130">
    <property type="match status" value="1"/>
</dbReference>
<proteinExistence type="predicted"/>
<dbReference type="RefSeq" id="XP_021564064.1">
    <property type="nucleotide sequence ID" value="XM_021708389.1"/>
</dbReference>
<reference evidence="4" key="1">
    <citation type="submission" date="2025-08" db="UniProtKB">
        <authorList>
            <consortium name="RefSeq"/>
        </authorList>
    </citation>
    <scope>IDENTIFICATION</scope>
</reference>
<sequence>MAFRCQRDSYARQFTTTVVSCRPAELQTEGSPGQKEVLRGFHVVLEDTLLFPEGGGQPDDRGTINDISVLRVTRRGIQADHFTQTPLDPGSQVLVRVDWERRFDHMQQHSASHHSGC</sequence>
<keyword evidence="2" id="KW-0862">Zinc</keyword>
<dbReference type="InterPro" id="IPR009000">
    <property type="entry name" value="Transl_B-barrel_sf"/>
</dbReference>
<dbReference type="GeneID" id="103251090"/>
<evidence type="ECO:0000256" key="2">
    <source>
        <dbReference type="ARBA" id="ARBA00022833"/>
    </source>
</evidence>
<dbReference type="PANTHER" id="PTHR43462:SF1">
    <property type="entry name" value="ALANYL-TRNA EDITING PROTEIN AARSD1"/>
    <property type="match status" value="1"/>
</dbReference>
<evidence type="ECO:0000313" key="4">
    <source>
        <dbReference type="RefSeq" id="XP_021564064.1"/>
    </source>
</evidence>
<organism evidence="3 4">
    <name type="scientific">Carlito syrichta</name>
    <name type="common">Philippine tarsier</name>
    <name type="synonym">Tarsius syrichta</name>
    <dbReference type="NCBI Taxonomy" id="1868482"/>
    <lineage>
        <taxon>Eukaryota</taxon>
        <taxon>Metazoa</taxon>
        <taxon>Chordata</taxon>
        <taxon>Craniata</taxon>
        <taxon>Vertebrata</taxon>
        <taxon>Euteleostomi</taxon>
        <taxon>Mammalia</taxon>
        <taxon>Eutheria</taxon>
        <taxon>Euarchontoglires</taxon>
        <taxon>Primates</taxon>
        <taxon>Haplorrhini</taxon>
        <taxon>Tarsiiformes</taxon>
        <taxon>Tarsiidae</taxon>
        <taxon>Carlito</taxon>
    </lineage>
</organism>
<protein>
    <submittedName>
        <fullName evidence="4">Alanyl-tRNA editing protein Aarsd1-like isoform X2</fullName>
    </submittedName>
</protein>
<dbReference type="SUPFAM" id="SSF50447">
    <property type="entry name" value="Translation proteins"/>
    <property type="match status" value="1"/>
</dbReference>
<dbReference type="GO" id="GO:0046872">
    <property type="term" value="F:metal ion binding"/>
    <property type="evidence" value="ECO:0007669"/>
    <property type="project" value="UniProtKB-KW"/>
</dbReference>
<evidence type="ECO:0000256" key="1">
    <source>
        <dbReference type="ARBA" id="ARBA00022723"/>
    </source>
</evidence>
<keyword evidence="3" id="KW-1185">Reference proteome</keyword>
<gene>
    <name evidence="4" type="primary">LOC103251090</name>
</gene>
<dbReference type="InterPro" id="IPR051335">
    <property type="entry name" value="Alanyl-tRNA_Editing_Enzymes"/>
</dbReference>
<dbReference type="Proteomes" id="UP000189704">
    <property type="component" value="Unplaced"/>
</dbReference>
<keyword evidence="1" id="KW-0479">Metal-binding</keyword>
<dbReference type="AlphaFoldDB" id="A0A3Q0DHP4"/>
<dbReference type="GO" id="GO:0002196">
    <property type="term" value="F:Ser-tRNA(Ala) deacylase activity"/>
    <property type="evidence" value="ECO:0007669"/>
    <property type="project" value="TreeGrafter"/>
</dbReference>
<name>A0A3Q0DHP4_CARSF</name>
<dbReference type="PANTHER" id="PTHR43462">
    <property type="entry name" value="ALANYL-TRNA EDITING PROTEIN"/>
    <property type="match status" value="1"/>
</dbReference>
<evidence type="ECO:0000313" key="3">
    <source>
        <dbReference type="Proteomes" id="UP000189704"/>
    </source>
</evidence>